<dbReference type="RefSeq" id="WP_155113595.1">
    <property type="nucleotide sequence ID" value="NZ_WMIB01000023.1"/>
</dbReference>
<organism evidence="1 2">
    <name type="scientific">Metabacillus mangrovi</name>
    <dbReference type="NCBI Taxonomy" id="1491830"/>
    <lineage>
        <taxon>Bacteria</taxon>
        <taxon>Bacillati</taxon>
        <taxon>Bacillota</taxon>
        <taxon>Bacilli</taxon>
        <taxon>Bacillales</taxon>
        <taxon>Bacillaceae</taxon>
        <taxon>Metabacillus</taxon>
    </lineage>
</organism>
<dbReference type="Gene3D" id="1.20.120.330">
    <property type="entry name" value="Nucleotidyltransferases domain 2"/>
    <property type="match status" value="1"/>
</dbReference>
<dbReference type="SUPFAM" id="SSF81301">
    <property type="entry name" value="Nucleotidyltransferase"/>
    <property type="match status" value="1"/>
</dbReference>
<proteinExistence type="predicted"/>
<comment type="caution">
    <text evidence="1">The sequence shown here is derived from an EMBL/GenBank/DDBJ whole genome shotgun (WGS) entry which is preliminary data.</text>
</comment>
<accession>A0A7X2S7G0</accession>
<reference evidence="1 2" key="1">
    <citation type="journal article" date="2017" name="Int. J. Syst. Evol. Microbiol.">
        <title>Bacillus mangrovi sp. nov., isolated from a sediment sample from a mangrove forest.</title>
        <authorList>
            <person name="Gupta V."/>
            <person name="Singh P.K."/>
            <person name="Korpole S."/>
            <person name="Tanuku N.R.S."/>
            <person name="Pinnaka A.K."/>
        </authorList>
    </citation>
    <scope>NUCLEOTIDE SEQUENCE [LARGE SCALE GENOMIC DNA]</scope>
    <source>
        <strain evidence="1 2">KCTC 33872</strain>
    </source>
</reference>
<evidence type="ECO:0000313" key="2">
    <source>
        <dbReference type="Proteomes" id="UP000434639"/>
    </source>
</evidence>
<sequence>MRSEEEMMALIMEAAEHPAVRAAGMNGSRVNPEAPKDRFMDYDVAFIVEDLSVFTKETSWLERFGERTIMQMPDAMSLGEGEKRSRFSFLMLFEDGNRIDLTLVPEEEKEQYFKEDSLTVCLLDKDSGTRELPSPSDRSYWIRKPSLEEFSDCCNEFWWVSVYAAKGLWRKEMLYALDHLAISRAMLIKMLEWSAGIRHHFSISTGKNGKYLEDYTDRESWERLMKAYPSGSIPEVWRALQDMADLFEDTARLVSEQLVYPYNQEEASKVKRHLTFIRSIRASRSL</sequence>
<dbReference type="PIRSF" id="PIRSF000812">
    <property type="entry name" value="AAD"/>
    <property type="match status" value="1"/>
</dbReference>
<dbReference type="EMBL" id="WMIB01000023">
    <property type="protein sequence ID" value="MTH55084.1"/>
    <property type="molecule type" value="Genomic_DNA"/>
</dbReference>
<name>A0A7X2S7G0_9BACI</name>
<keyword evidence="2" id="KW-1185">Reference proteome</keyword>
<dbReference type="InterPro" id="IPR007530">
    <property type="entry name" value="Aminoglycoside_adenylylTfrase"/>
</dbReference>
<dbReference type="GO" id="GO:0016779">
    <property type="term" value="F:nucleotidyltransferase activity"/>
    <property type="evidence" value="ECO:0007669"/>
    <property type="project" value="UniProtKB-KW"/>
</dbReference>
<dbReference type="Gene3D" id="3.30.460.10">
    <property type="entry name" value="Beta Polymerase, domain 2"/>
    <property type="match status" value="1"/>
</dbReference>
<dbReference type="Pfam" id="PF04439">
    <property type="entry name" value="Adenyl_transf"/>
    <property type="match status" value="1"/>
</dbReference>
<protein>
    <submittedName>
        <fullName evidence="1">Aminoglycoside 6-adenylyltransferase</fullName>
    </submittedName>
</protein>
<dbReference type="Proteomes" id="UP000434639">
    <property type="component" value="Unassembled WGS sequence"/>
</dbReference>
<dbReference type="InterPro" id="IPR043519">
    <property type="entry name" value="NT_sf"/>
</dbReference>
<dbReference type="SUPFAM" id="SSF81631">
    <property type="entry name" value="PAP/OAS1 substrate-binding domain"/>
    <property type="match status" value="1"/>
</dbReference>
<dbReference type="AlphaFoldDB" id="A0A7X2S7G0"/>
<keyword evidence="1" id="KW-0548">Nucleotidyltransferase</keyword>
<evidence type="ECO:0000313" key="1">
    <source>
        <dbReference type="EMBL" id="MTH55084.1"/>
    </source>
</evidence>
<gene>
    <name evidence="1" type="ORF">GKZ89_16900</name>
</gene>
<dbReference type="OrthoDB" id="9776406at2"/>
<keyword evidence="1" id="KW-0808">Transferase</keyword>